<feature type="domain" description="Helix-turn-helix" evidence="1">
    <location>
        <begin position="7"/>
        <end position="52"/>
    </location>
</feature>
<proteinExistence type="predicted"/>
<accession>A0A5A9XGR8</accession>
<dbReference type="SUPFAM" id="SSF46955">
    <property type="entry name" value="Putative DNA-binding domain"/>
    <property type="match status" value="1"/>
</dbReference>
<gene>
    <name evidence="2" type="ORF">ET418_07320</name>
</gene>
<sequence>MSLTKNWYTIDEAAAKFGVTNQQLQNWIENGVLRTEGGKGKVILLNGDDIEQELNMTPSV</sequence>
<dbReference type="AlphaFoldDB" id="A0A5A9XGR8"/>
<dbReference type="InterPro" id="IPR009061">
    <property type="entry name" value="DNA-bd_dom_put_sf"/>
</dbReference>
<keyword evidence="2" id="KW-0238">DNA-binding</keyword>
<name>A0A5A9XGR8_9BACT</name>
<protein>
    <submittedName>
        <fullName evidence="2">DNA-binding protein</fullName>
    </submittedName>
</protein>
<keyword evidence="3" id="KW-1185">Reference proteome</keyword>
<dbReference type="RefSeq" id="WP_149306948.1">
    <property type="nucleotide sequence ID" value="NZ_SRSD01000004.1"/>
</dbReference>
<comment type="caution">
    <text evidence="2">The sequence shown here is derived from an EMBL/GenBank/DDBJ whole genome shotgun (WGS) entry which is preliminary data.</text>
</comment>
<reference evidence="2 3" key="1">
    <citation type="submission" date="2019-04" db="EMBL/GenBank/DDBJ databases">
        <title>Geobacter ruber sp. nov., ferric-reducing bacteria isolated from paddy soil.</title>
        <authorList>
            <person name="Xu Z."/>
            <person name="Masuda Y."/>
            <person name="Itoh H."/>
            <person name="Senoo K."/>
        </authorList>
    </citation>
    <scope>NUCLEOTIDE SEQUENCE [LARGE SCALE GENOMIC DNA]</scope>
    <source>
        <strain evidence="2 3">Red88</strain>
    </source>
</reference>
<dbReference type="OrthoDB" id="5397962at2"/>
<evidence type="ECO:0000313" key="2">
    <source>
        <dbReference type="EMBL" id="KAA0892010.1"/>
    </source>
</evidence>
<dbReference type="EMBL" id="SRSD01000004">
    <property type="protein sequence ID" value="KAA0892010.1"/>
    <property type="molecule type" value="Genomic_DNA"/>
</dbReference>
<dbReference type="GO" id="GO:0003677">
    <property type="term" value="F:DNA binding"/>
    <property type="evidence" value="ECO:0007669"/>
    <property type="project" value="UniProtKB-KW"/>
</dbReference>
<evidence type="ECO:0000313" key="3">
    <source>
        <dbReference type="Proteomes" id="UP000324298"/>
    </source>
</evidence>
<dbReference type="Proteomes" id="UP000324298">
    <property type="component" value="Unassembled WGS sequence"/>
</dbReference>
<evidence type="ECO:0000259" key="1">
    <source>
        <dbReference type="Pfam" id="PF12728"/>
    </source>
</evidence>
<dbReference type="InterPro" id="IPR041657">
    <property type="entry name" value="HTH_17"/>
</dbReference>
<organism evidence="2 3">
    <name type="scientific">Oryzomonas rubra</name>
    <dbReference type="NCBI Taxonomy" id="2509454"/>
    <lineage>
        <taxon>Bacteria</taxon>
        <taxon>Pseudomonadati</taxon>
        <taxon>Thermodesulfobacteriota</taxon>
        <taxon>Desulfuromonadia</taxon>
        <taxon>Geobacterales</taxon>
        <taxon>Geobacteraceae</taxon>
        <taxon>Oryzomonas</taxon>
    </lineage>
</organism>
<dbReference type="Pfam" id="PF12728">
    <property type="entry name" value="HTH_17"/>
    <property type="match status" value="1"/>
</dbReference>